<gene>
    <name evidence="3" type="ORF">EI77_04595</name>
</gene>
<feature type="compositionally biased region" description="Basic and acidic residues" evidence="1">
    <location>
        <begin position="47"/>
        <end position="61"/>
    </location>
</feature>
<feature type="region of interest" description="Disordered" evidence="1">
    <location>
        <begin position="34"/>
        <end position="147"/>
    </location>
</feature>
<feature type="compositionally biased region" description="Basic and acidic residues" evidence="1">
    <location>
        <begin position="94"/>
        <end position="104"/>
    </location>
</feature>
<keyword evidence="2" id="KW-0472">Membrane</keyword>
<evidence type="ECO:0000313" key="3">
    <source>
        <dbReference type="EMBL" id="TDU62552.1"/>
    </source>
</evidence>
<keyword evidence="4" id="KW-1185">Reference proteome</keyword>
<reference evidence="3 4" key="1">
    <citation type="submission" date="2019-03" db="EMBL/GenBank/DDBJ databases">
        <title>Genomic Encyclopedia of Archaeal and Bacterial Type Strains, Phase II (KMG-II): from individual species to whole genera.</title>
        <authorList>
            <person name="Goeker M."/>
        </authorList>
    </citation>
    <scope>NUCLEOTIDE SEQUENCE [LARGE SCALE GENOMIC DNA]</scope>
    <source>
        <strain evidence="3 4">ATCC 25309</strain>
    </source>
</reference>
<keyword evidence="2" id="KW-0812">Transmembrane</keyword>
<dbReference type="EMBL" id="SOCA01000018">
    <property type="protein sequence ID" value="TDU62552.1"/>
    <property type="molecule type" value="Genomic_DNA"/>
</dbReference>
<dbReference type="Proteomes" id="UP000295662">
    <property type="component" value="Unassembled WGS sequence"/>
</dbReference>
<protein>
    <submittedName>
        <fullName evidence="3">Uncharacterized protein</fullName>
    </submittedName>
</protein>
<dbReference type="AlphaFoldDB" id="A0A4R7RI68"/>
<evidence type="ECO:0000313" key="4">
    <source>
        <dbReference type="Proteomes" id="UP000295662"/>
    </source>
</evidence>
<feature type="compositionally biased region" description="Low complexity" evidence="1">
    <location>
        <begin position="118"/>
        <end position="135"/>
    </location>
</feature>
<comment type="caution">
    <text evidence="3">The sequence shown here is derived from an EMBL/GenBank/DDBJ whole genome shotgun (WGS) entry which is preliminary data.</text>
</comment>
<name>A0A4R7RI68_9BACT</name>
<feature type="non-terminal residue" evidence="3">
    <location>
        <position position="147"/>
    </location>
</feature>
<sequence>MILAEIDPIQIIIIVIAMGAGFIQWVWGLLKQSSAEKNRDSTPSPTPEERAAREEAWRKQVEQSQQPNRPQRPQRPNPQAPPPVHPDPWSTVRDVFEQMKEQAKKAQQPDTPPPLPQRPARAPAPSSSPVSRPARGSVRADLHPTSP</sequence>
<evidence type="ECO:0000256" key="2">
    <source>
        <dbReference type="SAM" id="Phobius"/>
    </source>
</evidence>
<evidence type="ECO:0000256" key="1">
    <source>
        <dbReference type="SAM" id="MobiDB-lite"/>
    </source>
</evidence>
<keyword evidence="2" id="KW-1133">Transmembrane helix</keyword>
<feature type="compositionally biased region" description="Pro residues" evidence="1">
    <location>
        <begin position="73"/>
        <end position="86"/>
    </location>
</feature>
<proteinExistence type="predicted"/>
<feature type="transmembrane region" description="Helical" evidence="2">
    <location>
        <begin position="12"/>
        <end position="30"/>
    </location>
</feature>
<organism evidence="3 4">
    <name type="scientific">Prosthecobacter fusiformis</name>
    <dbReference type="NCBI Taxonomy" id="48464"/>
    <lineage>
        <taxon>Bacteria</taxon>
        <taxon>Pseudomonadati</taxon>
        <taxon>Verrucomicrobiota</taxon>
        <taxon>Verrucomicrobiia</taxon>
        <taxon>Verrucomicrobiales</taxon>
        <taxon>Verrucomicrobiaceae</taxon>
        <taxon>Prosthecobacter</taxon>
    </lineage>
</organism>
<feature type="compositionally biased region" description="Basic and acidic residues" evidence="1">
    <location>
        <begin position="138"/>
        <end position="147"/>
    </location>
</feature>
<accession>A0A4R7RI68</accession>